<sequence length="161" mass="17176">MSDTLEGLERRLKTLEDERDIARLIASYGPLVDSGDPDAVAALWAVDGGYDTGDWTMSSRADVAAMVRSEEHRGLIARGCCHFFGPPAVTVDGDQAVAVCQSMLLVRREAGGYNVGRAGVHLIRLHRAAHGWEIVSRTARQLDGSGQANDLISAGMAGGTR</sequence>
<dbReference type="CDD" id="cd00531">
    <property type="entry name" value="NTF2_like"/>
    <property type="match status" value="1"/>
</dbReference>
<accession>A0A7I7TD66</accession>
<name>A0A7I7TD66_9MYCO</name>
<dbReference type="SUPFAM" id="SSF54427">
    <property type="entry name" value="NTF2-like"/>
    <property type="match status" value="1"/>
</dbReference>
<proteinExistence type="predicted"/>
<organism evidence="2 3">
    <name type="scientific">Mycolicibacterium helvum</name>
    <dbReference type="NCBI Taxonomy" id="1534349"/>
    <lineage>
        <taxon>Bacteria</taxon>
        <taxon>Bacillati</taxon>
        <taxon>Actinomycetota</taxon>
        <taxon>Actinomycetes</taxon>
        <taxon>Mycobacteriales</taxon>
        <taxon>Mycobacteriaceae</taxon>
        <taxon>Mycolicibacterium</taxon>
    </lineage>
</organism>
<evidence type="ECO:0000313" key="2">
    <source>
        <dbReference type="EMBL" id="BBY66501.1"/>
    </source>
</evidence>
<gene>
    <name evidence="2" type="ORF">MHEL_47440</name>
</gene>
<dbReference type="AlphaFoldDB" id="A0A7I7TD66"/>
<dbReference type="Pfam" id="PF13577">
    <property type="entry name" value="SnoaL_4"/>
    <property type="match status" value="1"/>
</dbReference>
<evidence type="ECO:0000313" key="3">
    <source>
        <dbReference type="Proteomes" id="UP000467148"/>
    </source>
</evidence>
<dbReference type="EMBL" id="AP022596">
    <property type="protein sequence ID" value="BBY66501.1"/>
    <property type="molecule type" value="Genomic_DNA"/>
</dbReference>
<evidence type="ECO:0000259" key="1">
    <source>
        <dbReference type="Pfam" id="PF13577"/>
    </source>
</evidence>
<feature type="domain" description="SnoaL-like" evidence="1">
    <location>
        <begin position="14"/>
        <end position="138"/>
    </location>
</feature>
<dbReference type="InterPro" id="IPR032710">
    <property type="entry name" value="NTF2-like_dom_sf"/>
</dbReference>
<keyword evidence="3" id="KW-1185">Reference proteome</keyword>
<dbReference type="Proteomes" id="UP000467148">
    <property type="component" value="Chromosome"/>
</dbReference>
<dbReference type="RefSeq" id="WP_163750417.1">
    <property type="nucleotide sequence ID" value="NZ_AP022596.1"/>
</dbReference>
<dbReference type="InterPro" id="IPR037401">
    <property type="entry name" value="SnoaL-like"/>
</dbReference>
<protein>
    <recommendedName>
        <fullName evidence="1">SnoaL-like domain-containing protein</fullName>
    </recommendedName>
</protein>
<dbReference type="KEGG" id="mhev:MHEL_47440"/>
<reference evidence="2 3" key="1">
    <citation type="journal article" date="2019" name="Emerg. Microbes Infect.">
        <title>Comprehensive subspecies identification of 175 nontuberculous mycobacteria species based on 7547 genomic profiles.</title>
        <authorList>
            <person name="Matsumoto Y."/>
            <person name="Kinjo T."/>
            <person name="Motooka D."/>
            <person name="Nabeya D."/>
            <person name="Jung N."/>
            <person name="Uechi K."/>
            <person name="Horii T."/>
            <person name="Iida T."/>
            <person name="Fujita J."/>
            <person name="Nakamura S."/>
        </authorList>
    </citation>
    <scope>NUCLEOTIDE SEQUENCE [LARGE SCALE GENOMIC DNA]</scope>
    <source>
        <strain evidence="2 3">JCM 30396</strain>
    </source>
</reference>
<dbReference type="Gene3D" id="3.10.450.50">
    <property type="match status" value="1"/>
</dbReference>